<evidence type="ECO:0000313" key="3">
    <source>
        <dbReference type="EMBL" id="RMY93668.1"/>
    </source>
</evidence>
<feature type="compositionally biased region" description="Polar residues" evidence="1">
    <location>
        <begin position="432"/>
        <end position="442"/>
    </location>
</feature>
<dbReference type="Proteomes" id="UP000268823">
    <property type="component" value="Unassembled WGS sequence"/>
</dbReference>
<protein>
    <recommendedName>
        <fullName evidence="2">BRCT domain-containing protein</fullName>
    </recommendedName>
</protein>
<dbReference type="OrthoDB" id="342264at2759"/>
<reference evidence="3 4" key="1">
    <citation type="journal article" date="2018" name="BMC Genomics">
        <title>Genomic evidence for intraspecific hybridization in a clonal and extremely halotolerant yeast.</title>
        <authorList>
            <person name="Gostincar C."/>
            <person name="Stajich J.E."/>
            <person name="Zupancic J."/>
            <person name="Zalar P."/>
            <person name="Gunde-Cimerman N."/>
        </authorList>
    </citation>
    <scope>NUCLEOTIDE SEQUENCE [LARGE SCALE GENOMIC DNA]</scope>
    <source>
        <strain evidence="3 4">EXF-2788</strain>
    </source>
</reference>
<name>A0A3M7FXS0_HORWE</name>
<feature type="region of interest" description="Disordered" evidence="1">
    <location>
        <begin position="201"/>
        <end position="234"/>
    </location>
</feature>
<feature type="domain" description="BRCT" evidence="2">
    <location>
        <begin position="649"/>
        <end position="715"/>
    </location>
</feature>
<sequence length="843" mass="90470">MNDGVGAAFCGCLQHVLTVMTGSAREPVAEAILYYDSKKDGISVRYPIASDESNCVTQVYRHSHGSLELRQETDGSRFAPDIVARLQAFPPTFLFESLVEGACIRPADGAWITWLSKREALLLPQSKDEGQYFHVLLRPGDIIEFTRDNFNLRFTVERISTAPEAPSDTAKDRVQHQMAIKDDERTIVGAAAMRLEGDESVLVRSSEQQSEPELVRPHKEVADMETESDDDSLDLDEEQSFIKSAKMADDLDDTPATHFTVGEVKETPAKRHASFGDEGQQPPYSTAPEVREASTETRLNGIHNLDVTPGIANDVLDPASPLANKNTTGKGFAGLKDNERAGSPGSGDDLAEPVFGANMTTYSKRGHRKKAQVTSPKQSKRKASVSDSVQGDDEHFGAEMDAQEDSAVVGATDAGLVGSDDAEKARPAELDTNIQQSKQGNANGMDEEISPKGNDPDGQMIDTELPSSGGSNASEGSANGSTVMAKQNGKKRGSTAVSNEGDVEQSVQQRSGKRAKTSSTPAEETGALLGTRSGRLSTATPATGKISSKLDISPPSTTTKGRGSAKVPKASRQDTGEEIALAPASSNSKKSIKGNMSRIAGTPSVQVQIPRETASGSPDSSSTAMSGRPPKVLFSHSDVNKDKAIITWLKKQGALEIDEVPGKRANFICVVPSGHLATTAKVLRTLALGKLVVTDDWVTDSKEEGQLLEPDDYVHEALQETIKTDRSILFSGYRLYFTKQLVASYGKGWQSIQTLCVEVGADSVESGNAASGHSWAALGKTLFFGATPDDLDLKILSQEKGHNVYTRNMLTQSVMDGELKLDNDDFIIKPSNSPLKLGRGSRR</sequence>
<evidence type="ECO:0000313" key="4">
    <source>
        <dbReference type="Proteomes" id="UP000268823"/>
    </source>
</evidence>
<gene>
    <name evidence="3" type="ORF">D0861_01794</name>
</gene>
<dbReference type="InterPro" id="IPR001357">
    <property type="entry name" value="BRCT_dom"/>
</dbReference>
<dbReference type="InterPro" id="IPR036420">
    <property type="entry name" value="BRCT_dom_sf"/>
</dbReference>
<dbReference type="PROSITE" id="PS50172">
    <property type="entry name" value="BRCT"/>
    <property type="match status" value="1"/>
</dbReference>
<feature type="region of interest" description="Disordered" evidence="1">
    <location>
        <begin position="267"/>
        <end position="295"/>
    </location>
</feature>
<feature type="region of interest" description="Disordered" evidence="1">
    <location>
        <begin position="318"/>
        <end position="630"/>
    </location>
</feature>
<evidence type="ECO:0000259" key="2">
    <source>
        <dbReference type="PROSITE" id="PS50172"/>
    </source>
</evidence>
<comment type="caution">
    <text evidence="3">The sequence shown here is derived from an EMBL/GenBank/DDBJ whole genome shotgun (WGS) entry which is preliminary data.</text>
</comment>
<feature type="compositionally biased region" description="Polar residues" evidence="1">
    <location>
        <begin position="614"/>
        <end position="625"/>
    </location>
</feature>
<organism evidence="3 4">
    <name type="scientific">Hortaea werneckii</name>
    <name type="common">Black yeast</name>
    <name type="synonym">Cladosporium werneckii</name>
    <dbReference type="NCBI Taxonomy" id="91943"/>
    <lineage>
        <taxon>Eukaryota</taxon>
        <taxon>Fungi</taxon>
        <taxon>Dikarya</taxon>
        <taxon>Ascomycota</taxon>
        <taxon>Pezizomycotina</taxon>
        <taxon>Dothideomycetes</taxon>
        <taxon>Dothideomycetidae</taxon>
        <taxon>Mycosphaerellales</taxon>
        <taxon>Teratosphaeriaceae</taxon>
        <taxon>Hortaea</taxon>
    </lineage>
</organism>
<evidence type="ECO:0000256" key="1">
    <source>
        <dbReference type="SAM" id="MobiDB-lite"/>
    </source>
</evidence>
<dbReference type="Gene3D" id="3.40.50.10190">
    <property type="entry name" value="BRCT domain"/>
    <property type="match status" value="1"/>
</dbReference>
<dbReference type="SUPFAM" id="SSF52113">
    <property type="entry name" value="BRCT domain"/>
    <property type="match status" value="1"/>
</dbReference>
<accession>A0A3M7FXS0</accession>
<feature type="compositionally biased region" description="Low complexity" evidence="1">
    <location>
        <begin position="467"/>
        <end position="481"/>
    </location>
</feature>
<feature type="compositionally biased region" description="Acidic residues" evidence="1">
    <location>
        <begin position="223"/>
        <end position="234"/>
    </location>
</feature>
<dbReference type="AlphaFoldDB" id="A0A3M7FXS0"/>
<dbReference type="VEuPathDB" id="FungiDB:BTJ68_14555"/>
<dbReference type="EMBL" id="QWIR01000019">
    <property type="protein sequence ID" value="RMY93668.1"/>
    <property type="molecule type" value="Genomic_DNA"/>
</dbReference>
<feature type="compositionally biased region" description="Basic and acidic residues" evidence="1">
    <location>
        <begin position="213"/>
        <end position="222"/>
    </location>
</feature>
<proteinExistence type="predicted"/>